<dbReference type="InterPro" id="IPR036188">
    <property type="entry name" value="FAD/NAD-bd_sf"/>
</dbReference>
<keyword evidence="7" id="KW-1185">Reference proteome</keyword>
<dbReference type="Pfam" id="PF01266">
    <property type="entry name" value="DAO"/>
    <property type="match status" value="1"/>
</dbReference>
<comment type="caution">
    <text evidence="6">The sequence shown here is derived from an EMBL/GenBank/DDBJ whole genome shotgun (WGS) entry which is preliminary data.</text>
</comment>
<gene>
    <name evidence="6" type="ORF">ACFPBZ_12980</name>
</gene>
<accession>A0ABV9YJU2</accession>
<evidence type="ECO:0000256" key="3">
    <source>
        <dbReference type="ARBA" id="ARBA00022827"/>
    </source>
</evidence>
<dbReference type="InterPro" id="IPR045170">
    <property type="entry name" value="MTOX"/>
</dbReference>
<organism evidence="6 7">
    <name type="scientific">Actinomycetospora atypica</name>
    <dbReference type="NCBI Taxonomy" id="1290095"/>
    <lineage>
        <taxon>Bacteria</taxon>
        <taxon>Bacillati</taxon>
        <taxon>Actinomycetota</taxon>
        <taxon>Actinomycetes</taxon>
        <taxon>Pseudonocardiales</taxon>
        <taxon>Pseudonocardiaceae</taxon>
        <taxon>Actinomycetospora</taxon>
    </lineage>
</organism>
<dbReference type="EC" id="1.-.-.-" evidence="6"/>
<dbReference type="InterPro" id="IPR006076">
    <property type="entry name" value="FAD-dep_OxRdtase"/>
</dbReference>
<evidence type="ECO:0000256" key="1">
    <source>
        <dbReference type="ARBA" id="ARBA00001974"/>
    </source>
</evidence>
<dbReference type="Proteomes" id="UP001595947">
    <property type="component" value="Unassembled WGS sequence"/>
</dbReference>
<dbReference type="PANTHER" id="PTHR10961:SF7">
    <property type="entry name" value="FAD DEPENDENT OXIDOREDUCTASE DOMAIN-CONTAINING PROTEIN"/>
    <property type="match status" value="1"/>
</dbReference>
<dbReference type="PANTHER" id="PTHR10961">
    <property type="entry name" value="PEROXISOMAL SARCOSINE OXIDASE"/>
    <property type="match status" value="1"/>
</dbReference>
<dbReference type="Gene3D" id="3.30.9.10">
    <property type="entry name" value="D-Amino Acid Oxidase, subunit A, domain 2"/>
    <property type="match status" value="1"/>
</dbReference>
<evidence type="ECO:0000256" key="2">
    <source>
        <dbReference type="ARBA" id="ARBA00022630"/>
    </source>
</evidence>
<keyword evidence="2" id="KW-0285">Flavoprotein</keyword>
<dbReference type="SUPFAM" id="SSF51905">
    <property type="entry name" value="FAD/NAD(P)-binding domain"/>
    <property type="match status" value="1"/>
</dbReference>
<comment type="cofactor">
    <cofactor evidence="1">
        <name>FAD</name>
        <dbReference type="ChEBI" id="CHEBI:57692"/>
    </cofactor>
</comment>
<dbReference type="PRINTS" id="PR00419">
    <property type="entry name" value="ADXRDTASE"/>
</dbReference>
<dbReference type="GO" id="GO:0016491">
    <property type="term" value="F:oxidoreductase activity"/>
    <property type="evidence" value="ECO:0007669"/>
    <property type="project" value="UniProtKB-KW"/>
</dbReference>
<feature type="domain" description="FAD dependent oxidoreductase" evidence="5">
    <location>
        <begin position="2"/>
        <end position="321"/>
    </location>
</feature>
<evidence type="ECO:0000259" key="5">
    <source>
        <dbReference type="Pfam" id="PF01266"/>
    </source>
</evidence>
<reference evidence="7" key="1">
    <citation type="journal article" date="2019" name="Int. J. Syst. Evol. Microbiol.">
        <title>The Global Catalogue of Microorganisms (GCM) 10K type strain sequencing project: providing services to taxonomists for standard genome sequencing and annotation.</title>
        <authorList>
            <consortium name="The Broad Institute Genomics Platform"/>
            <consortium name="The Broad Institute Genome Sequencing Center for Infectious Disease"/>
            <person name="Wu L."/>
            <person name="Ma J."/>
        </authorList>
    </citation>
    <scope>NUCLEOTIDE SEQUENCE [LARGE SCALE GENOMIC DNA]</scope>
    <source>
        <strain evidence="7">CGMCC 4.7093</strain>
    </source>
</reference>
<name>A0ABV9YJU2_9PSEU</name>
<evidence type="ECO:0000313" key="7">
    <source>
        <dbReference type="Proteomes" id="UP001595947"/>
    </source>
</evidence>
<keyword evidence="4 6" id="KW-0560">Oxidoreductase</keyword>
<evidence type="ECO:0000256" key="4">
    <source>
        <dbReference type="ARBA" id="ARBA00023002"/>
    </source>
</evidence>
<dbReference type="Gene3D" id="3.50.50.60">
    <property type="entry name" value="FAD/NAD(P)-binding domain"/>
    <property type="match status" value="1"/>
</dbReference>
<proteinExistence type="predicted"/>
<sequence length="343" mass="35059">MRVTVVGAGIVGLATADALVRRGHDVMVLDAVRPMGARSAGASRIFRLAHGDPALVAAADEARGAWAEWSRRAGRELVGTEGAVVSGPKAPAWADAMAAAGAEHTLGDPPAALLGTAEGPVLVDPAGGAVDLAGAGRLLLEALRPHLRPGRVVDLDELDADAVVVTAGAGTPDLVAPLGVDVPAALRHHVRFSFRPRAAPADVPPAHIDGVAGPQLTSTYQHRTPEGTWAVGGHLVDEDAGSTTTADHTLDEVRARSRAAVSAHVAERLPELDPEPVGELACAPAVVDDDGVATARVGKVYVLWGGNLAKFAPLLGERLAEAVHTDGVVHPIGTPTDVSDHGR</sequence>
<keyword evidence="3" id="KW-0274">FAD</keyword>
<protein>
    <submittedName>
        <fullName evidence="6">NAD(P)/FAD-dependent oxidoreductase</fullName>
        <ecNumber evidence="6">1.-.-.-</ecNumber>
    </submittedName>
</protein>
<evidence type="ECO:0000313" key="6">
    <source>
        <dbReference type="EMBL" id="MFC5063125.1"/>
    </source>
</evidence>
<dbReference type="RefSeq" id="WP_378036466.1">
    <property type="nucleotide sequence ID" value="NZ_JBHSIV010000011.1"/>
</dbReference>
<dbReference type="EMBL" id="JBHSIV010000011">
    <property type="protein sequence ID" value="MFC5063125.1"/>
    <property type="molecule type" value="Genomic_DNA"/>
</dbReference>